<evidence type="ECO:0000256" key="1">
    <source>
        <dbReference type="SAM" id="MobiDB-lite"/>
    </source>
</evidence>
<dbReference type="Proteomes" id="UP001148018">
    <property type="component" value="Unassembled WGS sequence"/>
</dbReference>
<name>A0A9Q0I7B1_9TELE</name>
<evidence type="ECO:0000313" key="2">
    <source>
        <dbReference type="EMBL" id="KAJ3587503.1"/>
    </source>
</evidence>
<dbReference type="OrthoDB" id="410381at2759"/>
<comment type="caution">
    <text evidence="2">The sequence shown here is derived from an EMBL/GenBank/DDBJ whole genome shotgun (WGS) entry which is preliminary data.</text>
</comment>
<sequence length="107" mass="12366">MEKDFQLAPKRFWQTIRRLRRGKRGSIQAVYSKGGTLLTSTEQVIGRWKEHFEELLNPTTPSMVETELEDEGRQTSISLEEVTTRQTNTPSSWDADGPWKSNTRIIV</sequence>
<dbReference type="EMBL" id="JANIIK010000116">
    <property type="protein sequence ID" value="KAJ3587503.1"/>
    <property type="molecule type" value="Genomic_DNA"/>
</dbReference>
<gene>
    <name evidence="2" type="ORF">NHX12_011100</name>
</gene>
<evidence type="ECO:0000313" key="3">
    <source>
        <dbReference type="Proteomes" id="UP001148018"/>
    </source>
</evidence>
<proteinExistence type="predicted"/>
<feature type="region of interest" description="Disordered" evidence="1">
    <location>
        <begin position="82"/>
        <end position="107"/>
    </location>
</feature>
<keyword evidence="3" id="KW-1185">Reference proteome</keyword>
<organism evidence="2 3">
    <name type="scientific">Muraenolepis orangiensis</name>
    <name type="common">Patagonian moray cod</name>
    <dbReference type="NCBI Taxonomy" id="630683"/>
    <lineage>
        <taxon>Eukaryota</taxon>
        <taxon>Metazoa</taxon>
        <taxon>Chordata</taxon>
        <taxon>Craniata</taxon>
        <taxon>Vertebrata</taxon>
        <taxon>Euteleostomi</taxon>
        <taxon>Actinopterygii</taxon>
        <taxon>Neopterygii</taxon>
        <taxon>Teleostei</taxon>
        <taxon>Neoteleostei</taxon>
        <taxon>Acanthomorphata</taxon>
        <taxon>Zeiogadaria</taxon>
        <taxon>Gadariae</taxon>
        <taxon>Gadiformes</taxon>
        <taxon>Muraenolepidoidei</taxon>
        <taxon>Muraenolepididae</taxon>
        <taxon>Muraenolepis</taxon>
    </lineage>
</organism>
<dbReference type="AlphaFoldDB" id="A0A9Q0I7B1"/>
<accession>A0A9Q0I7B1</accession>
<protein>
    <submittedName>
        <fullName evidence="2">Uncharacterized protein</fullName>
    </submittedName>
</protein>
<feature type="non-terminal residue" evidence="2">
    <location>
        <position position="107"/>
    </location>
</feature>
<reference evidence="2" key="1">
    <citation type="submission" date="2022-07" db="EMBL/GenBank/DDBJ databases">
        <title>Chromosome-level genome of Muraenolepis orangiensis.</title>
        <authorList>
            <person name="Kim J."/>
        </authorList>
    </citation>
    <scope>NUCLEOTIDE SEQUENCE</scope>
    <source>
        <strain evidence="2">KU_S4_2022</strain>
        <tissue evidence="2">Muscle</tissue>
    </source>
</reference>